<organism evidence="1">
    <name type="scientific">marine sediment metagenome</name>
    <dbReference type="NCBI Taxonomy" id="412755"/>
    <lineage>
        <taxon>unclassified sequences</taxon>
        <taxon>metagenomes</taxon>
        <taxon>ecological metagenomes</taxon>
    </lineage>
</organism>
<dbReference type="AlphaFoldDB" id="X0WI01"/>
<accession>X0WI01</accession>
<gene>
    <name evidence="1" type="ORF">S01H1_49506</name>
</gene>
<comment type="caution">
    <text evidence="1">The sequence shown here is derived from an EMBL/GenBank/DDBJ whole genome shotgun (WGS) entry which is preliminary data.</text>
</comment>
<dbReference type="EMBL" id="BARS01031854">
    <property type="protein sequence ID" value="GAG22832.1"/>
    <property type="molecule type" value="Genomic_DNA"/>
</dbReference>
<reference evidence="1" key="1">
    <citation type="journal article" date="2014" name="Front. Microbiol.">
        <title>High frequency of phylogenetically diverse reductive dehalogenase-homologous genes in deep subseafloor sedimentary metagenomes.</title>
        <authorList>
            <person name="Kawai M."/>
            <person name="Futagami T."/>
            <person name="Toyoda A."/>
            <person name="Takaki Y."/>
            <person name="Nishi S."/>
            <person name="Hori S."/>
            <person name="Arai W."/>
            <person name="Tsubouchi T."/>
            <person name="Morono Y."/>
            <person name="Uchiyama I."/>
            <person name="Ito T."/>
            <person name="Fujiyama A."/>
            <person name="Inagaki F."/>
            <person name="Takami H."/>
        </authorList>
    </citation>
    <scope>NUCLEOTIDE SEQUENCE</scope>
    <source>
        <strain evidence="1">Expedition CK06-06</strain>
    </source>
</reference>
<protein>
    <submittedName>
        <fullName evidence="1">Uncharacterized protein</fullName>
    </submittedName>
</protein>
<name>X0WI01_9ZZZZ</name>
<sequence length="122" mass="13147">MPRTTPLLTYADAIELLADFADGRGLTTKTGTLARAVEGAYDELAMSHRWTFLRRGGRVIINERQTTGSCSYDHTGGASERLCTLTTGTNPSWIEDAAVRLGDDSIVCDVEEGTAGESTFTL</sequence>
<feature type="non-terminal residue" evidence="1">
    <location>
        <position position="122"/>
    </location>
</feature>
<proteinExistence type="predicted"/>
<evidence type="ECO:0000313" key="1">
    <source>
        <dbReference type="EMBL" id="GAG22832.1"/>
    </source>
</evidence>